<dbReference type="EMBL" id="FMYK01000011">
    <property type="protein sequence ID" value="SDC72007.1"/>
    <property type="molecule type" value="Genomic_DNA"/>
</dbReference>
<organism evidence="1 2">
    <name type="scientific">Acinetobacter marinus</name>
    <dbReference type="NCBI Taxonomy" id="281375"/>
    <lineage>
        <taxon>Bacteria</taxon>
        <taxon>Pseudomonadati</taxon>
        <taxon>Pseudomonadota</taxon>
        <taxon>Gammaproteobacteria</taxon>
        <taxon>Moraxellales</taxon>
        <taxon>Moraxellaceae</taxon>
        <taxon>Acinetobacter</taxon>
    </lineage>
</organism>
<dbReference type="AlphaFoldDB" id="A0A1G6NXP8"/>
<name>A0A1G6NXP8_9GAMM</name>
<accession>A0A1G6NXP8</accession>
<dbReference type="Proteomes" id="UP000242317">
    <property type="component" value="Unassembled WGS sequence"/>
</dbReference>
<gene>
    <name evidence="1" type="ORF">SAMN05421749_11119</name>
</gene>
<evidence type="ECO:0000313" key="2">
    <source>
        <dbReference type="Proteomes" id="UP000242317"/>
    </source>
</evidence>
<proteinExistence type="predicted"/>
<keyword evidence="2" id="KW-1185">Reference proteome</keyword>
<dbReference type="RefSeq" id="WP_092621441.1">
    <property type="nucleotide sequence ID" value="NZ_FMYK01000011.1"/>
</dbReference>
<dbReference type="OrthoDB" id="6692782at2"/>
<protein>
    <submittedName>
        <fullName evidence="1">Uncharacterized protein</fullName>
    </submittedName>
</protein>
<sequence length="177" mass="20143">MPTGIPVYRVKSQPMLALLLLLASVMLVGCKDTLEQIVGMTQDQRPDAAYQSKLKTDLKAFDQIRSQQNGVFDELDQQLSFASKKSTSSAQIRQSLQDISGTLSSQNEQFKKLHIHTPEVARLRNAVMQLNYSTMQIVALVDNPNAVNSRLNRYKSMQKNYINRYKHLRTEIESKLL</sequence>
<evidence type="ECO:0000313" key="1">
    <source>
        <dbReference type="EMBL" id="SDC72007.1"/>
    </source>
</evidence>
<reference evidence="2" key="1">
    <citation type="submission" date="2016-09" db="EMBL/GenBank/DDBJ databases">
        <authorList>
            <person name="Varghese N."/>
            <person name="Submissions S."/>
        </authorList>
    </citation>
    <scope>NUCLEOTIDE SEQUENCE [LARGE SCALE GENOMIC DNA]</scope>
    <source>
        <strain evidence="2">ANC 3699</strain>
    </source>
</reference>